<organism evidence="1 2">
    <name type="scientific">Neisseria elongata subsp. glycolytica ATCC 29315</name>
    <dbReference type="NCBI Taxonomy" id="546263"/>
    <lineage>
        <taxon>Bacteria</taxon>
        <taxon>Pseudomonadati</taxon>
        <taxon>Pseudomonadota</taxon>
        <taxon>Betaproteobacteria</taxon>
        <taxon>Neisseriales</taxon>
        <taxon>Neisseriaceae</taxon>
        <taxon>Neisseria</taxon>
    </lineage>
</organism>
<dbReference type="AlphaFoldDB" id="D4DSS9"/>
<reference evidence="1 2" key="1">
    <citation type="submission" date="2010-02" db="EMBL/GenBank/DDBJ databases">
        <authorList>
            <person name="Weinstock G."/>
            <person name="Sodergren E."/>
            <person name="Clifton S."/>
            <person name="Fulton L."/>
            <person name="Fulton B."/>
            <person name="Courtney L."/>
            <person name="Fronick C."/>
            <person name="Harrison M."/>
            <person name="Strong C."/>
            <person name="Farmer C."/>
            <person name="Delahaunty K."/>
            <person name="Markovic C."/>
            <person name="Hall O."/>
            <person name="Minx P."/>
            <person name="Tomlinson C."/>
            <person name="Mitreva M."/>
            <person name="Nelson J."/>
            <person name="Hou S."/>
            <person name="Wollam A."/>
            <person name="Pepin K.H."/>
            <person name="Johnson M."/>
            <person name="Bhonagiri V."/>
            <person name="Zhang X."/>
            <person name="Suruliraj S."/>
            <person name="Warren W."/>
            <person name="Chinwalla A."/>
            <person name="Mardis E.R."/>
            <person name="Wilson R.K."/>
        </authorList>
    </citation>
    <scope>NUCLEOTIDE SEQUENCE [LARGE SCALE GENOMIC DNA]</scope>
    <source>
        <strain evidence="1 2">ATCC 29315</strain>
    </source>
</reference>
<evidence type="ECO:0000313" key="2">
    <source>
        <dbReference type="Proteomes" id="UP000005536"/>
    </source>
</evidence>
<accession>D4DSS9</accession>
<protein>
    <submittedName>
        <fullName evidence="1">Uncharacterized protein</fullName>
    </submittedName>
</protein>
<name>D4DSS9_NEIEG</name>
<dbReference type="EMBL" id="ADBF01000227">
    <property type="protein sequence ID" value="EFE49114.1"/>
    <property type="molecule type" value="Genomic_DNA"/>
</dbReference>
<dbReference type="Proteomes" id="UP000005536">
    <property type="component" value="Unassembled WGS sequence"/>
</dbReference>
<comment type="caution">
    <text evidence="1">The sequence shown here is derived from an EMBL/GenBank/DDBJ whole genome shotgun (WGS) entry which is preliminary data.</text>
</comment>
<proteinExistence type="predicted"/>
<sequence>MCGSLYLSGQWRGFTPIYRFVKRETAIKCRLSTLTKIIADVVRKFHLSCLTR</sequence>
<gene>
    <name evidence="1" type="ORF">NEIELOOT_02126</name>
</gene>
<evidence type="ECO:0000313" key="1">
    <source>
        <dbReference type="EMBL" id="EFE49114.1"/>
    </source>
</evidence>